<dbReference type="AlphaFoldDB" id="A0AAC9X2Z7"/>
<organism evidence="1 2">
    <name type="scientific">Acetobacter pasteurianus subsp. pasteurianus</name>
    <dbReference type="NCBI Taxonomy" id="481145"/>
    <lineage>
        <taxon>Bacteria</taxon>
        <taxon>Pseudomonadati</taxon>
        <taxon>Pseudomonadota</taxon>
        <taxon>Alphaproteobacteria</taxon>
        <taxon>Acetobacterales</taxon>
        <taxon>Acetobacteraceae</taxon>
        <taxon>Acetobacter</taxon>
    </lineage>
</organism>
<proteinExistence type="predicted"/>
<evidence type="ECO:0000313" key="2">
    <source>
        <dbReference type="Proteomes" id="UP000196816"/>
    </source>
</evidence>
<sequence length="61" mass="7111">MEKDINTIIDVDPNEAEILIQVTEMLFEEWYGDRHKRAERLAQVKKIADTKKEQKALPSPS</sequence>
<evidence type="ECO:0000313" key="1">
    <source>
        <dbReference type="EMBL" id="ASC06054.1"/>
    </source>
</evidence>
<dbReference type="RefSeq" id="WP_250698263.1">
    <property type="nucleotide sequence ID" value="NZ_CP021922.1"/>
</dbReference>
<accession>A0AAC9X2Z7</accession>
<gene>
    <name evidence="1" type="ORF">S101468_01817</name>
</gene>
<protein>
    <submittedName>
        <fullName evidence="1">Uncharacterized protein</fullName>
    </submittedName>
</protein>
<reference evidence="1 2" key="1">
    <citation type="submission" date="2017-06" db="EMBL/GenBank/DDBJ databases">
        <title>Genome sequence of Acetobacter pasteurianus subsp. pasteurianus strain SRCM101468.</title>
        <authorList>
            <person name="Cho S.H."/>
        </authorList>
    </citation>
    <scope>NUCLEOTIDE SEQUENCE [LARGE SCALE GENOMIC DNA]</scope>
    <source>
        <strain evidence="1 2">SRCM101468</strain>
    </source>
</reference>
<dbReference type="Proteomes" id="UP000196816">
    <property type="component" value="Chromosome"/>
</dbReference>
<dbReference type="EMBL" id="CP021922">
    <property type="protein sequence ID" value="ASC06054.1"/>
    <property type="molecule type" value="Genomic_DNA"/>
</dbReference>
<name>A0AAC9X2Z7_ACEPA</name>